<protein>
    <recommendedName>
        <fullName evidence="5">Post-segregation antitoxin CcdA</fullName>
    </recommendedName>
</protein>
<dbReference type="InterPro" id="IPR009956">
    <property type="entry name" value="Post-segregation_anti-tox_CcdA"/>
</dbReference>
<gene>
    <name evidence="3" type="ORF">GCM10017083_38340</name>
</gene>
<comment type="caution">
    <text evidence="3">The sequence shown here is derived from an EMBL/GenBank/DDBJ whole genome shotgun (WGS) entry which is preliminary data.</text>
</comment>
<sequence>MRWIMGTLIAATEPPVPPVTAPVLPGMPTAGAAGSFATRRFPVNGRKREPAPTRPPCQGRWSPRGDGRWAGGAGGEGVDLICDQGRTLMPKARVTVSVDSDLLEQARQRSVDLDRAAEVGLRRALDRQVDDRLQDWVDRHRENLARKAERDRTQGLANERLRAF</sequence>
<dbReference type="AlphaFoldDB" id="A0A918XVQ2"/>
<name>A0A918XVQ2_9PROT</name>
<dbReference type="Proteomes" id="UP000630353">
    <property type="component" value="Unassembled WGS sequence"/>
</dbReference>
<evidence type="ECO:0000256" key="2">
    <source>
        <dbReference type="SAM" id="MobiDB-lite"/>
    </source>
</evidence>
<feature type="region of interest" description="Disordered" evidence="2">
    <location>
        <begin position="38"/>
        <end position="72"/>
    </location>
</feature>
<accession>A0A918XVQ2</accession>
<reference evidence="3" key="1">
    <citation type="journal article" date="2014" name="Int. J. Syst. Evol. Microbiol.">
        <title>Complete genome sequence of Corynebacterium casei LMG S-19264T (=DSM 44701T), isolated from a smear-ripened cheese.</title>
        <authorList>
            <consortium name="US DOE Joint Genome Institute (JGI-PGF)"/>
            <person name="Walter F."/>
            <person name="Albersmeier A."/>
            <person name="Kalinowski J."/>
            <person name="Ruckert C."/>
        </authorList>
    </citation>
    <scope>NUCLEOTIDE SEQUENCE</scope>
    <source>
        <strain evidence="3">KCTC 42651</strain>
    </source>
</reference>
<evidence type="ECO:0008006" key="5">
    <source>
        <dbReference type="Google" id="ProtNLM"/>
    </source>
</evidence>
<organism evidence="3 4">
    <name type="scientific">Thalassobaculum fulvum</name>
    <dbReference type="NCBI Taxonomy" id="1633335"/>
    <lineage>
        <taxon>Bacteria</taxon>
        <taxon>Pseudomonadati</taxon>
        <taxon>Pseudomonadota</taxon>
        <taxon>Alphaproteobacteria</taxon>
        <taxon>Rhodospirillales</taxon>
        <taxon>Thalassobaculaceae</taxon>
        <taxon>Thalassobaculum</taxon>
    </lineage>
</organism>
<keyword evidence="4" id="KW-1185">Reference proteome</keyword>
<evidence type="ECO:0000313" key="3">
    <source>
        <dbReference type="EMBL" id="GHD57196.1"/>
    </source>
</evidence>
<keyword evidence="1" id="KW-1277">Toxin-antitoxin system</keyword>
<dbReference type="Pfam" id="PF07362">
    <property type="entry name" value="CcdA"/>
    <property type="match status" value="1"/>
</dbReference>
<dbReference type="EMBL" id="BMZS01000009">
    <property type="protein sequence ID" value="GHD57196.1"/>
    <property type="molecule type" value="Genomic_DNA"/>
</dbReference>
<proteinExistence type="predicted"/>
<reference evidence="3" key="2">
    <citation type="submission" date="2020-09" db="EMBL/GenBank/DDBJ databases">
        <authorList>
            <person name="Sun Q."/>
            <person name="Kim S."/>
        </authorList>
    </citation>
    <scope>NUCLEOTIDE SEQUENCE</scope>
    <source>
        <strain evidence="3">KCTC 42651</strain>
    </source>
</reference>
<evidence type="ECO:0000256" key="1">
    <source>
        <dbReference type="ARBA" id="ARBA00022649"/>
    </source>
</evidence>
<evidence type="ECO:0000313" key="4">
    <source>
        <dbReference type="Proteomes" id="UP000630353"/>
    </source>
</evidence>
<dbReference type="RefSeq" id="WP_189992617.1">
    <property type="nucleotide sequence ID" value="NZ_BMZS01000009.1"/>
</dbReference>